<dbReference type="PANTHER" id="PTHR10434:SF11">
    <property type="entry name" value="1-ACYL-SN-GLYCEROL-3-PHOSPHATE ACYLTRANSFERASE"/>
    <property type="match status" value="1"/>
</dbReference>
<dbReference type="GO" id="GO:0006654">
    <property type="term" value="P:phosphatidic acid biosynthetic process"/>
    <property type="evidence" value="ECO:0007669"/>
    <property type="project" value="TreeGrafter"/>
</dbReference>
<dbReference type="SUPFAM" id="SSF69593">
    <property type="entry name" value="Glycerol-3-phosphate (1)-acyltransferase"/>
    <property type="match status" value="1"/>
</dbReference>
<sequence length="196" mass="21499">MFYSVAKIICRVTLLLLRRWKVYGNTALPAGQGMLLVANHVSYWDPVVVGCAINRKIFFMAKAELFQIPVLRLIITKLGAFPVHREGTDRSSIRRALELLGAGKVVGIFPEGTRSKTGELLNPHLGAAMLAFKGGVPLLPVAVSGTKGILGQVKVIIGQPMYFTAQNRRKISRAEMESVSRELMAEIGRLLSVVEK</sequence>
<gene>
    <name evidence="6" type="ORF">SAMN05660706_10234</name>
</gene>
<dbReference type="InterPro" id="IPR002123">
    <property type="entry name" value="Plipid/glycerol_acylTrfase"/>
</dbReference>
<comment type="domain">
    <text evidence="4">The HXXXXD motif is essential for acyltransferase activity and may constitute the binding site for the phosphate moiety of the glycerol-3-phosphate.</text>
</comment>
<dbReference type="PANTHER" id="PTHR10434">
    <property type="entry name" value="1-ACYL-SN-GLYCEROL-3-PHOSPHATE ACYLTRANSFERASE"/>
    <property type="match status" value="1"/>
</dbReference>
<evidence type="ECO:0000313" key="7">
    <source>
        <dbReference type="Proteomes" id="UP000199584"/>
    </source>
</evidence>
<dbReference type="Pfam" id="PF01553">
    <property type="entry name" value="Acyltransferase"/>
    <property type="match status" value="1"/>
</dbReference>
<evidence type="ECO:0000256" key="3">
    <source>
        <dbReference type="ARBA" id="ARBA00023315"/>
    </source>
</evidence>
<dbReference type="InterPro" id="IPR004552">
    <property type="entry name" value="AGP_acyltrans"/>
</dbReference>
<dbReference type="RefSeq" id="WP_092481716.1">
    <property type="nucleotide sequence ID" value="NZ_FOYM01000002.1"/>
</dbReference>
<dbReference type="EMBL" id="FOYM01000002">
    <property type="protein sequence ID" value="SFQ96630.1"/>
    <property type="molecule type" value="Genomic_DNA"/>
</dbReference>
<evidence type="ECO:0000313" key="6">
    <source>
        <dbReference type="EMBL" id="SFQ96630.1"/>
    </source>
</evidence>
<accession>A0A1I6CTT8</accession>
<dbReference type="STRING" id="39060.SAMN05660706_10234"/>
<evidence type="ECO:0000259" key="5">
    <source>
        <dbReference type="SMART" id="SM00563"/>
    </source>
</evidence>
<evidence type="ECO:0000256" key="4">
    <source>
        <dbReference type="RuleBase" id="RU361267"/>
    </source>
</evidence>
<dbReference type="Proteomes" id="UP000199584">
    <property type="component" value="Unassembled WGS sequence"/>
</dbReference>
<feature type="domain" description="Phospholipid/glycerol acyltransferase" evidence="5">
    <location>
        <begin position="34"/>
        <end position="146"/>
    </location>
</feature>
<organism evidence="6 7">
    <name type="scientific">Desulfoscipio geothermicus DSM 3669</name>
    <dbReference type="NCBI Taxonomy" id="1121426"/>
    <lineage>
        <taxon>Bacteria</taxon>
        <taxon>Bacillati</taxon>
        <taxon>Bacillota</taxon>
        <taxon>Clostridia</taxon>
        <taxon>Eubacteriales</taxon>
        <taxon>Desulfallaceae</taxon>
        <taxon>Desulfoscipio</taxon>
    </lineage>
</organism>
<reference evidence="7" key="1">
    <citation type="submission" date="2016-10" db="EMBL/GenBank/DDBJ databases">
        <authorList>
            <person name="Varghese N."/>
            <person name="Submissions S."/>
        </authorList>
    </citation>
    <scope>NUCLEOTIDE SEQUENCE [LARGE SCALE GENOMIC DNA]</scope>
    <source>
        <strain evidence="7">DSM 3669</strain>
    </source>
</reference>
<proteinExistence type="inferred from homology"/>
<evidence type="ECO:0000256" key="1">
    <source>
        <dbReference type="ARBA" id="ARBA00008655"/>
    </source>
</evidence>
<dbReference type="CDD" id="cd07989">
    <property type="entry name" value="LPLAT_AGPAT-like"/>
    <property type="match status" value="1"/>
</dbReference>
<dbReference type="SMART" id="SM00563">
    <property type="entry name" value="PlsC"/>
    <property type="match status" value="1"/>
</dbReference>
<dbReference type="NCBIfam" id="TIGR00530">
    <property type="entry name" value="AGP_acyltrn"/>
    <property type="match status" value="1"/>
</dbReference>
<keyword evidence="3 4" id="KW-0012">Acyltransferase</keyword>
<keyword evidence="4" id="KW-1208">Phospholipid metabolism</keyword>
<dbReference type="OrthoDB" id="9803035at2"/>
<evidence type="ECO:0000256" key="2">
    <source>
        <dbReference type="ARBA" id="ARBA00022679"/>
    </source>
</evidence>
<dbReference type="EC" id="2.3.1.51" evidence="4"/>
<keyword evidence="7" id="KW-1185">Reference proteome</keyword>
<keyword evidence="4" id="KW-0594">Phospholipid biosynthesis</keyword>
<dbReference type="AlphaFoldDB" id="A0A1I6CTT8"/>
<dbReference type="GO" id="GO:0016020">
    <property type="term" value="C:membrane"/>
    <property type="evidence" value="ECO:0007669"/>
    <property type="project" value="InterPro"/>
</dbReference>
<keyword evidence="4" id="KW-0444">Lipid biosynthesis</keyword>
<comment type="catalytic activity">
    <reaction evidence="4">
        <text>a 1-acyl-sn-glycero-3-phosphate + an acyl-CoA = a 1,2-diacyl-sn-glycero-3-phosphate + CoA</text>
        <dbReference type="Rhea" id="RHEA:19709"/>
        <dbReference type="ChEBI" id="CHEBI:57287"/>
        <dbReference type="ChEBI" id="CHEBI:57970"/>
        <dbReference type="ChEBI" id="CHEBI:58342"/>
        <dbReference type="ChEBI" id="CHEBI:58608"/>
        <dbReference type="EC" id="2.3.1.51"/>
    </reaction>
</comment>
<dbReference type="GO" id="GO:0003841">
    <property type="term" value="F:1-acylglycerol-3-phosphate O-acyltransferase activity"/>
    <property type="evidence" value="ECO:0007669"/>
    <property type="project" value="UniProtKB-UniRule"/>
</dbReference>
<protein>
    <recommendedName>
        <fullName evidence="4">1-acyl-sn-glycerol-3-phosphate acyltransferase</fullName>
        <ecNumber evidence="4">2.3.1.51</ecNumber>
    </recommendedName>
</protein>
<keyword evidence="4" id="KW-0443">Lipid metabolism</keyword>
<keyword evidence="2 4" id="KW-0808">Transferase</keyword>
<comment type="similarity">
    <text evidence="1 4">Belongs to the 1-acyl-sn-glycerol-3-phosphate acyltransferase family.</text>
</comment>
<name>A0A1I6CTT8_9FIRM</name>